<dbReference type="Proteomes" id="UP000011626">
    <property type="component" value="Unassembled WGS sequence"/>
</dbReference>
<evidence type="ECO:0000313" key="2">
    <source>
        <dbReference type="EMBL" id="ELZ25688.1"/>
    </source>
</evidence>
<name>M0CSR3_9EURY</name>
<gene>
    <name evidence="2" type="ORF">C475_09524</name>
</gene>
<evidence type="ECO:0000256" key="1">
    <source>
        <dbReference type="SAM" id="Phobius"/>
    </source>
</evidence>
<keyword evidence="1" id="KW-1133">Transmembrane helix</keyword>
<keyword evidence="3" id="KW-1185">Reference proteome</keyword>
<dbReference type="STRING" id="797114.C475_09524"/>
<feature type="transmembrane region" description="Helical" evidence="1">
    <location>
        <begin position="54"/>
        <end position="75"/>
    </location>
</feature>
<feature type="transmembrane region" description="Helical" evidence="1">
    <location>
        <begin position="125"/>
        <end position="144"/>
    </location>
</feature>
<comment type="caution">
    <text evidence="2">The sequence shown here is derived from an EMBL/GenBank/DDBJ whole genome shotgun (WGS) entry which is preliminary data.</text>
</comment>
<feature type="transmembrane region" description="Helical" evidence="1">
    <location>
        <begin position="20"/>
        <end position="42"/>
    </location>
</feature>
<keyword evidence="1" id="KW-0812">Transmembrane</keyword>
<dbReference type="AlphaFoldDB" id="M0CSR3"/>
<sequence length="244" mass="26009">MAGEVEFGLYLVADNPNLTFIVFIGLVLLTVIAARFGAYAYLNMRATGVDAQRVLWEYLLYVGAVAALYGVVGILEIVSSIRTPYNTGLMLAVVLLLALSVREIYFNAALSTTGADGAFPGRRFLEVVFVGVVAAVVFGIALVGLRRPLLALQGAGALAFAGYGFWFGRKQTAAAMVQGTMIDSLLRHLLPVLAFATLVPAVDLATVAGLDRVVVQHVQIVFVIMTATALMTATIKLRQNLVSL</sequence>
<dbReference type="eggNOG" id="arCOG09246">
    <property type="taxonomic scope" value="Archaea"/>
</dbReference>
<feature type="transmembrane region" description="Helical" evidence="1">
    <location>
        <begin position="87"/>
        <end position="105"/>
    </location>
</feature>
<proteinExistence type="predicted"/>
<dbReference type="RefSeq" id="WP_006883580.1">
    <property type="nucleotide sequence ID" value="NZ_AOIU01000023.1"/>
</dbReference>
<feature type="transmembrane region" description="Helical" evidence="1">
    <location>
        <begin position="216"/>
        <end position="235"/>
    </location>
</feature>
<reference evidence="2 3" key="1">
    <citation type="journal article" date="2014" name="PLoS Genet.">
        <title>Phylogenetically driven sequencing of extremely halophilic archaea reveals strategies for static and dynamic osmo-response.</title>
        <authorList>
            <person name="Becker E.A."/>
            <person name="Seitzer P.M."/>
            <person name="Tritt A."/>
            <person name="Larsen D."/>
            <person name="Krusor M."/>
            <person name="Yao A.I."/>
            <person name="Wu D."/>
            <person name="Madern D."/>
            <person name="Eisen J.A."/>
            <person name="Darling A.E."/>
            <person name="Facciotti M.T."/>
        </authorList>
    </citation>
    <scope>NUCLEOTIDE SEQUENCE [LARGE SCALE GENOMIC DNA]</scope>
    <source>
        <strain evidence="2 3">2-9-1</strain>
    </source>
</reference>
<feature type="transmembrane region" description="Helical" evidence="1">
    <location>
        <begin position="150"/>
        <end position="168"/>
    </location>
</feature>
<accession>M0CSR3</accession>
<dbReference type="OrthoDB" id="268275at2157"/>
<keyword evidence="1" id="KW-0472">Membrane</keyword>
<dbReference type="EMBL" id="AOIU01000023">
    <property type="protein sequence ID" value="ELZ25688.1"/>
    <property type="molecule type" value="Genomic_DNA"/>
</dbReference>
<feature type="transmembrane region" description="Helical" evidence="1">
    <location>
        <begin position="189"/>
        <end position="210"/>
    </location>
</feature>
<organism evidence="2 3">
    <name type="scientific">Halosimplex carlsbadense 2-9-1</name>
    <dbReference type="NCBI Taxonomy" id="797114"/>
    <lineage>
        <taxon>Archaea</taxon>
        <taxon>Methanobacteriati</taxon>
        <taxon>Methanobacteriota</taxon>
        <taxon>Stenosarchaea group</taxon>
        <taxon>Halobacteria</taxon>
        <taxon>Halobacteriales</taxon>
        <taxon>Haloarculaceae</taxon>
        <taxon>Halosimplex</taxon>
    </lineage>
</organism>
<evidence type="ECO:0000313" key="3">
    <source>
        <dbReference type="Proteomes" id="UP000011626"/>
    </source>
</evidence>
<protein>
    <submittedName>
        <fullName evidence="2">Uncharacterized protein</fullName>
    </submittedName>
</protein>